<sequence length="248" mass="27423">MGTTITMGTVTRTERAWAFDVYVIAGPSHCRPEAEKDPKFTRSRTQHHAMLRPLSTLLAALQNIRLRNAWARCILTCGLAMGIVSEGLGQVPRNDMRGPQMNAATWTVQCSGAGPTMLLDTTFVGRVRLRPGGIVWQVTRETLTPIDDGKGDRAELGRRNYATGDCIVVSRPARSDLIPRLNRPGRPTDRGRRPQSDTGATENRPRPADPRETVPEEALPDSLYRRADSTQRERNPEDEPGGSRGESK</sequence>
<dbReference type="Proteomes" id="UP001155057">
    <property type="component" value="Unassembled WGS sequence"/>
</dbReference>
<feature type="compositionally biased region" description="Basic and acidic residues" evidence="1">
    <location>
        <begin position="186"/>
        <end position="195"/>
    </location>
</feature>
<evidence type="ECO:0000313" key="2">
    <source>
        <dbReference type="EMBL" id="MCS3709898.1"/>
    </source>
</evidence>
<evidence type="ECO:0000256" key="1">
    <source>
        <dbReference type="SAM" id="MobiDB-lite"/>
    </source>
</evidence>
<feature type="region of interest" description="Disordered" evidence="1">
    <location>
        <begin position="175"/>
        <end position="248"/>
    </location>
</feature>
<dbReference type="EMBL" id="JANUAE010000004">
    <property type="protein sequence ID" value="MCS3709898.1"/>
    <property type="molecule type" value="Genomic_DNA"/>
</dbReference>
<organism evidence="2 3">
    <name type="scientific">Salinibacter ruber</name>
    <dbReference type="NCBI Taxonomy" id="146919"/>
    <lineage>
        <taxon>Bacteria</taxon>
        <taxon>Pseudomonadati</taxon>
        <taxon>Rhodothermota</taxon>
        <taxon>Rhodothermia</taxon>
        <taxon>Rhodothermales</taxon>
        <taxon>Salinibacteraceae</taxon>
        <taxon>Salinibacter</taxon>
    </lineage>
</organism>
<proteinExistence type="predicted"/>
<name>A0A9X2Q734_9BACT</name>
<evidence type="ECO:0000313" key="3">
    <source>
        <dbReference type="Proteomes" id="UP001155057"/>
    </source>
</evidence>
<accession>A0A9X2Q734</accession>
<protein>
    <submittedName>
        <fullName evidence="2">Uncharacterized protein</fullName>
    </submittedName>
</protein>
<gene>
    <name evidence="2" type="ORF">GGP61_001502</name>
</gene>
<reference evidence="2" key="1">
    <citation type="submission" date="2022-08" db="EMBL/GenBank/DDBJ databases">
        <title>Genomic Encyclopedia of Type Strains, Phase V (KMG-V): Genome sequencing to study the core and pangenomes of soil and plant-associated prokaryotes.</title>
        <authorList>
            <person name="Whitman W."/>
        </authorList>
    </citation>
    <scope>NUCLEOTIDE SEQUENCE</scope>
    <source>
        <strain evidence="2">SP3049</strain>
    </source>
</reference>
<dbReference type="AlphaFoldDB" id="A0A9X2Q734"/>
<feature type="compositionally biased region" description="Basic and acidic residues" evidence="1">
    <location>
        <begin position="223"/>
        <end position="237"/>
    </location>
</feature>
<feature type="compositionally biased region" description="Basic and acidic residues" evidence="1">
    <location>
        <begin position="203"/>
        <end position="214"/>
    </location>
</feature>
<comment type="caution">
    <text evidence="2">The sequence shown here is derived from an EMBL/GenBank/DDBJ whole genome shotgun (WGS) entry which is preliminary data.</text>
</comment>